<evidence type="ECO:0000259" key="6">
    <source>
        <dbReference type="Pfam" id="PF12698"/>
    </source>
</evidence>
<feature type="transmembrane region" description="Helical" evidence="5">
    <location>
        <begin position="761"/>
        <end position="780"/>
    </location>
</feature>
<evidence type="ECO:0000256" key="1">
    <source>
        <dbReference type="ARBA" id="ARBA00004141"/>
    </source>
</evidence>
<dbReference type="Proteomes" id="UP001519296">
    <property type="component" value="Unassembled WGS sequence"/>
</dbReference>
<feature type="transmembrane region" description="Helical" evidence="5">
    <location>
        <begin position="717"/>
        <end position="740"/>
    </location>
</feature>
<evidence type="ECO:0000256" key="5">
    <source>
        <dbReference type="SAM" id="Phobius"/>
    </source>
</evidence>
<comment type="caution">
    <text evidence="7">The sequence shown here is derived from an EMBL/GenBank/DDBJ whole genome shotgun (WGS) entry which is preliminary data.</text>
</comment>
<dbReference type="PANTHER" id="PTHR43077">
    <property type="entry name" value="TRANSPORT PERMEASE YVFS-RELATED"/>
    <property type="match status" value="1"/>
</dbReference>
<sequence>MFKEWKAILKKPAFIIVILGVSLIPALYNVIFLSSMWNPYEKVSNLPVAVVNKDQQASFNGKTLSIGKDLVKSLEKNDQLDFHFVSENEAKEGLDKGTYYMVVTLPSDLSEKAASILTDQPQQTTIDYQTSSGHSFIASKMSDSAMASLKQNVARNITATYTSALFKNMDSLKSGLSTAADGSQKIAAGGQKLTSGSQNLTNNLQTLSKSSLTFASGADSLNVGLSSYVNGVAKLHEGINSLNLGLTAYTGGVSQLSGGLNQFSPGLTLYTQGVDKLSAGTTTFSSQLANYGQKVGSLSDGLTSLNNQSSNLLAGSRQLASASDSGLQQLNTASNQLASSLGDLAATVSQSGPSPEKVQEIQTLQTALTNLKASLETSPQAPAGQPDVTGLEASLATMESAASSLANSAASDKATIQSSVAATAAYQELAPDKQAEISAAISQSPSQSEAAAQSLLEQVQAMKNQLASLAAPAAGVSPAQADLSVLDQASVALGTSLTEAQGQTSDLTSNLQTLTVSAGQFAANLAAFQGQLANGNNQLASGLTNYTEGLATINRGAAQLATAKDPLNTGMSQLDAAAASLASKNSTLLAALGQLEAGGNTLAAKNAQLTSGASKLVDGSGQLTSKSPELLAGANKLASGAGQIADGSGQLADGGLSLTGNLASLTNGADSLTSGLTNANGQLSLLNTDNSNALALSDPLALSKTDNDHVGANGIAMAPYMISVALFVAAISTNVIFAGLPSGRKPQTRKDWLRARLQVNGLIALLAGLLVYGAVHLIGLTANHELATLGLIVLASLTFMALVTALVTLDNKIGAFLALILLLLQLASSAGTYPLQLTDSIFQKINPWLPMSYSVSALRQTISMNGQITSQVVFMLTILLFCTVFGTLAYRPEKESSAL</sequence>
<dbReference type="SUPFAM" id="SSF101967">
    <property type="entry name" value="Adhesin YadA, collagen-binding domain"/>
    <property type="match status" value="1"/>
</dbReference>
<feature type="transmembrane region" description="Helical" evidence="5">
    <location>
        <begin position="12"/>
        <end position="37"/>
    </location>
</feature>
<organism evidence="7 8">
    <name type="scientific">Streptococcus oricebi</name>
    <dbReference type="NCBI Taxonomy" id="1547447"/>
    <lineage>
        <taxon>Bacteria</taxon>
        <taxon>Bacillati</taxon>
        <taxon>Bacillota</taxon>
        <taxon>Bacilli</taxon>
        <taxon>Lactobacillales</taxon>
        <taxon>Streptococcaceae</taxon>
        <taxon>Streptococcus</taxon>
    </lineage>
</organism>
<reference evidence="7 8" key="1">
    <citation type="submission" date="2018-02" db="EMBL/GenBank/DDBJ databases">
        <title>Draft genome sequence of Streptococcus oricebi CCUG 70868T type strain.</title>
        <authorList>
            <person name="Mendez V."/>
            <person name="Salva-Serra F."/>
            <person name="Jaen-Luchoro D."/>
            <person name="Gonzales-Siles L."/>
            <person name="Karlsson R."/>
            <person name="Engstrom-Jakobsson H."/>
            <person name="Busquets A."/>
            <person name="Gomila M."/>
            <person name="Pineiro-Iglesias B."/>
            <person name="Bennasar-Figueras A."/>
            <person name="Seeger M."/>
            <person name="Moore E."/>
        </authorList>
    </citation>
    <scope>NUCLEOTIDE SEQUENCE [LARGE SCALE GENOMIC DNA]</scope>
    <source>
        <strain evidence="7 8">CCUG 70868</strain>
    </source>
</reference>
<evidence type="ECO:0000313" key="8">
    <source>
        <dbReference type="Proteomes" id="UP001519296"/>
    </source>
</evidence>
<feature type="transmembrane region" description="Helical" evidence="5">
    <location>
        <begin position="786"/>
        <end position="809"/>
    </location>
</feature>
<feature type="domain" description="ABC-2 type transporter transmembrane" evidence="6">
    <location>
        <begin position="16"/>
        <end position="164"/>
    </location>
</feature>
<accession>A0ABS5B5P4</accession>
<proteinExistence type="predicted"/>
<evidence type="ECO:0000256" key="2">
    <source>
        <dbReference type="ARBA" id="ARBA00022692"/>
    </source>
</evidence>
<dbReference type="NCBIfam" id="TIGR03062">
    <property type="entry name" value="pip_yhgE_Cterm"/>
    <property type="match status" value="1"/>
</dbReference>
<keyword evidence="2 5" id="KW-0812">Transmembrane</keyword>
<dbReference type="InterPro" id="IPR017500">
    <property type="entry name" value="Phage_infect_YhgE_N"/>
</dbReference>
<dbReference type="NCBIfam" id="TIGR03057">
    <property type="entry name" value="xxxLxxG_by_4"/>
    <property type="match status" value="2"/>
</dbReference>
<dbReference type="PANTHER" id="PTHR43077:SF5">
    <property type="entry name" value="PHAGE INFECTION PROTEIN"/>
    <property type="match status" value="1"/>
</dbReference>
<dbReference type="Gene3D" id="3.40.1710.10">
    <property type="entry name" value="abc type-2 transporter like domain"/>
    <property type="match status" value="1"/>
</dbReference>
<evidence type="ECO:0000256" key="3">
    <source>
        <dbReference type="ARBA" id="ARBA00022989"/>
    </source>
</evidence>
<gene>
    <name evidence="7" type="ORF">C4K46_09445</name>
</gene>
<evidence type="ECO:0000256" key="4">
    <source>
        <dbReference type="ARBA" id="ARBA00023136"/>
    </source>
</evidence>
<dbReference type="InterPro" id="IPR023908">
    <property type="entry name" value="xxxLxxG_rpt"/>
</dbReference>
<evidence type="ECO:0000313" key="7">
    <source>
        <dbReference type="EMBL" id="MBP2624158.1"/>
    </source>
</evidence>
<dbReference type="EMBL" id="PRDG01000006">
    <property type="protein sequence ID" value="MBP2624158.1"/>
    <property type="molecule type" value="Genomic_DNA"/>
</dbReference>
<dbReference type="RefSeq" id="WP_209628897.1">
    <property type="nucleotide sequence ID" value="NZ_PRDG01000006.1"/>
</dbReference>
<keyword evidence="3 5" id="KW-1133">Transmembrane helix</keyword>
<name>A0ABS5B5P4_9STRE</name>
<dbReference type="InterPro" id="IPR011049">
    <property type="entry name" value="Serralysin-like_metalloprot_C"/>
</dbReference>
<keyword evidence="4 5" id="KW-0472">Membrane</keyword>
<protein>
    <recommendedName>
        <fullName evidence="6">ABC-2 type transporter transmembrane domain-containing protein</fullName>
    </recommendedName>
</protein>
<comment type="subcellular location">
    <subcellularLocation>
        <location evidence="1">Membrane</location>
        <topology evidence="1">Multi-pass membrane protein</topology>
    </subcellularLocation>
</comment>
<dbReference type="InterPro" id="IPR013525">
    <property type="entry name" value="ABC2_TM"/>
</dbReference>
<dbReference type="NCBIfam" id="TIGR03061">
    <property type="entry name" value="pip_yhgE_Nterm"/>
    <property type="match status" value="1"/>
</dbReference>
<dbReference type="InterPro" id="IPR017501">
    <property type="entry name" value="Phage_infect_YhgE_C"/>
</dbReference>
<keyword evidence="8" id="KW-1185">Reference proteome</keyword>
<feature type="transmembrane region" description="Helical" evidence="5">
    <location>
        <begin position="816"/>
        <end position="835"/>
    </location>
</feature>
<dbReference type="Pfam" id="PF12698">
    <property type="entry name" value="ABC2_membrane_3"/>
    <property type="match status" value="1"/>
</dbReference>
<feature type="transmembrane region" description="Helical" evidence="5">
    <location>
        <begin position="868"/>
        <end position="890"/>
    </location>
</feature>
<dbReference type="InterPro" id="IPR051328">
    <property type="entry name" value="T7SS_ABC-Transporter"/>
</dbReference>